<organism evidence="3 4">
    <name type="scientific">Candidatus Pullibacteroides excrementavium</name>
    <dbReference type="NCBI Taxonomy" id="2840905"/>
    <lineage>
        <taxon>Bacteria</taxon>
        <taxon>Pseudomonadati</taxon>
        <taxon>Bacteroidota</taxon>
        <taxon>Bacteroidia</taxon>
        <taxon>Bacteroidales</taxon>
        <taxon>Candidatus Pullibacteroides</taxon>
    </lineage>
</organism>
<evidence type="ECO:0000313" key="3">
    <source>
        <dbReference type="EMBL" id="MBO8431840.1"/>
    </source>
</evidence>
<dbReference type="AlphaFoldDB" id="A0A9D9GYL3"/>
<dbReference type="EMBL" id="JADIMZ010000013">
    <property type="protein sequence ID" value="MBO8431840.1"/>
    <property type="molecule type" value="Genomic_DNA"/>
</dbReference>
<dbReference type="Proteomes" id="UP000823612">
    <property type="component" value="Unassembled WGS sequence"/>
</dbReference>
<evidence type="ECO:0000313" key="4">
    <source>
        <dbReference type="Proteomes" id="UP000823612"/>
    </source>
</evidence>
<feature type="signal peptide" evidence="1">
    <location>
        <begin position="1"/>
        <end position="20"/>
    </location>
</feature>
<evidence type="ECO:0000256" key="1">
    <source>
        <dbReference type="SAM" id="SignalP"/>
    </source>
</evidence>
<accession>A0A9D9GYL3</accession>
<reference evidence="3" key="2">
    <citation type="journal article" date="2021" name="PeerJ">
        <title>Extensive microbial diversity within the chicken gut microbiome revealed by metagenomics and culture.</title>
        <authorList>
            <person name="Gilroy R."/>
            <person name="Ravi A."/>
            <person name="Getino M."/>
            <person name="Pursley I."/>
            <person name="Horton D.L."/>
            <person name="Alikhan N.F."/>
            <person name="Baker D."/>
            <person name="Gharbi K."/>
            <person name="Hall N."/>
            <person name="Watson M."/>
            <person name="Adriaenssens E.M."/>
            <person name="Foster-Nyarko E."/>
            <person name="Jarju S."/>
            <person name="Secka A."/>
            <person name="Antonio M."/>
            <person name="Oren A."/>
            <person name="Chaudhuri R.R."/>
            <person name="La Ragione R."/>
            <person name="Hildebrand F."/>
            <person name="Pallen M.J."/>
        </authorList>
    </citation>
    <scope>NUCLEOTIDE SEQUENCE</scope>
    <source>
        <strain evidence="3">2889</strain>
    </source>
</reference>
<keyword evidence="1" id="KW-0732">Signal</keyword>
<feature type="domain" description="Secretion system C-terminal sorting" evidence="2">
    <location>
        <begin position="172"/>
        <end position="244"/>
    </location>
</feature>
<feature type="chain" id="PRO_5039731248" evidence="1">
    <location>
        <begin position="21"/>
        <end position="245"/>
    </location>
</feature>
<name>A0A9D9GYL3_9BACT</name>
<protein>
    <submittedName>
        <fullName evidence="3">T9SS type A sorting domain-containing protein</fullName>
    </submittedName>
</protein>
<sequence length="245" mass="26372">MKKFFVSTVMVMLGASMVMAQNFTVVINGQEVSDGATVNVEQVVDPNDPMTLFMQAHMQLTNKTDADLTITSTLTPSRELPEGALFSDCTMGSCVMGFDGKEISLASGESTPESDAYDYTVLSGDYESFPIAITYTDNKGYSLNCTLTFVPLAGDSTGTASEKLDRVAISAYPNPTMGEVHFMLANVKAGSKVVLRDMNGRVVESVAVKGETELSMNLEALNAGVYFYSVEENGKAVVTRKLVVR</sequence>
<dbReference type="Pfam" id="PF18962">
    <property type="entry name" value="Por_Secre_tail"/>
    <property type="match status" value="1"/>
</dbReference>
<comment type="caution">
    <text evidence="3">The sequence shown here is derived from an EMBL/GenBank/DDBJ whole genome shotgun (WGS) entry which is preliminary data.</text>
</comment>
<proteinExistence type="predicted"/>
<gene>
    <name evidence="3" type="ORF">IAB08_00895</name>
</gene>
<reference evidence="3" key="1">
    <citation type="submission" date="2020-10" db="EMBL/GenBank/DDBJ databases">
        <authorList>
            <person name="Gilroy R."/>
        </authorList>
    </citation>
    <scope>NUCLEOTIDE SEQUENCE</scope>
    <source>
        <strain evidence="3">2889</strain>
    </source>
</reference>
<evidence type="ECO:0000259" key="2">
    <source>
        <dbReference type="Pfam" id="PF18962"/>
    </source>
</evidence>
<dbReference type="NCBIfam" id="TIGR04183">
    <property type="entry name" value="Por_Secre_tail"/>
    <property type="match status" value="1"/>
</dbReference>
<dbReference type="InterPro" id="IPR026444">
    <property type="entry name" value="Secre_tail"/>
</dbReference>